<protein>
    <submittedName>
        <fullName evidence="3">PrpF family protein</fullName>
    </submittedName>
</protein>
<dbReference type="GO" id="GO:0016853">
    <property type="term" value="F:isomerase activity"/>
    <property type="evidence" value="ECO:0007669"/>
    <property type="project" value="UniProtKB-KW"/>
</dbReference>
<dbReference type="OrthoDB" id="9779763at2"/>
<gene>
    <name evidence="3" type="ORF">B9G79_05035</name>
</gene>
<dbReference type="EMBL" id="CP020946">
    <property type="protein sequence ID" value="ASD62978.1"/>
    <property type="molecule type" value="Genomic_DNA"/>
</dbReference>
<dbReference type="PANTHER" id="PTHR43709">
    <property type="entry name" value="ACONITATE ISOMERASE-RELATED"/>
    <property type="match status" value="1"/>
</dbReference>
<dbReference type="Gene3D" id="3.10.310.10">
    <property type="entry name" value="Diaminopimelate Epimerase, Chain A, domain 1"/>
    <property type="match status" value="2"/>
</dbReference>
<keyword evidence="2" id="KW-0413">Isomerase</keyword>
<reference evidence="3 4" key="1">
    <citation type="submission" date="2017-04" db="EMBL/GenBank/DDBJ databases">
        <title>Whole genome sequence of Bdellovibrio bacteriovorus strain SSB218315.</title>
        <authorList>
            <person name="Oyedara O."/>
            <person name="Rodriguez-Perez M.A."/>
        </authorList>
    </citation>
    <scope>NUCLEOTIDE SEQUENCE [LARGE SCALE GENOMIC DNA]</scope>
    <source>
        <strain evidence="3 4">SSB218315</strain>
    </source>
</reference>
<evidence type="ECO:0000256" key="2">
    <source>
        <dbReference type="ARBA" id="ARBA00023235"/>
    </source>
</evidence>
<dbReference type="InterPro" id="IPR007400">
    <property type="entry name" value="PrpF-like"/>
</dbReference>
<comment type="similarity">
    <text evidence="1">Belongs to the PrpF family.</text>
</comment>
<dbReference type="Proteomes" id="UP000197003">
    <property type="component" value="Chromosome"/>
</dbReference>
<name>A0A1Z3N683_BDEBC</name>
<accession>A0A1Z3N683</accession>
<evidence type="ECO:0000313" key="3">
    <source>
        <dbReference type="EMBL" id="ASD62978.1"/>
    </source>
</evidence>
<evidence type="ECO:0000313" key="4">
    <source>
        <dbReference type="Proteomes" id="UP000197003"/>
    </source>
</evidence>
<evidence type="ECO:0000256" key="1">
    <source>
        <dbReference type="ARBA" id="ARBA00007673"/>
    </source>
</evidence>
<proteinExistence type="inferred from homology"/>
<dbReference type="RefSeq" id="WP_088564564.1">
    <property type="nucleotide sequence ID" value="NZ_CP020946.1"/>
</dbReference>
<dbReference type="AlphaFoldDB" id="A0A1Z3N683"/>
<dbReference type="SUPFAM" id="SSF54506">
    <property type="entry name" value="Diaminopimelate epimerase-like"/>
    <property type="match status" value="2"/>
</dbReference>
<dbReference type="Pfam" id="PF04303">
    <property type="entry name" value="PrpF"/>
    <property type="match status" value="1"/>
</dbReference>
<sequence length="365" mass="38361">MAQRSFPAVYMRGGTSRVVVFKKDDLPSDPALWNEIFLSCMGSPDSHGRQLDGMGGGISSLSKVCVLSPSLRGDADVDYTFAQVSVNEAKVDYKGNCGNVSSAVGPFAVMAGWVKPAGKEACVRIFNTNTAKVIHAYFPVENGEPVFTGDFAIPGVSGTAAPVRLEFQQPGGAVTGKLLPTGQVCDTLKISESESVEVSLVDAANPCVFVRAQDVGLTGAETPAQLESSGDLLKKLDLIRRMGSVKMGIAPDLETAKNSIAIPYIALVSAPSSDEMNFSMRVIASGQPHKALPLTVSLCAAVAAKIPGTVVHELAQRVTDEVQIGMPSGVLTLSAEVTTEMGQWTAVSGSFFRTARLLFAGRIFG</sequence>
<dbReference type="PANTHER" id="PTHR43709:SF2">
    <property type="entry name" value="DUF453 DOMAIN PROTEIN (AFU_ORTHOLOGUE AFUA_6G00360)"/>
    <property type="match status" value="1"/>
</dbReference>
<organism evidence="3 4">
    <name type="scientific">Bdellovibrio bacteriovorus</name>
    <dbReference type="NCBI Taxonomy" id="959"/>
    <lineage>
        <taxon>Bacteria</taxon>
        <taxon>Pseudomonadati</taxon>
        <taxon>Bdellovibrionota</taxon>
        <taxon>Bdellovibrionia</taxon>
        <taxon>Bdellovibrionales</taxon>
        <taxon>Pseudobdellovibrionaceae</taxon>
        <taxon>Bdellovibrio</taxon>
    </lineage>
</organism>